<feature type="compositionally biased region" description="Basic and acidic residues" evidence="1">
    <location>
        <begin position="78"/>
        <end position="101"/>
    </location>
</feature>
<proteinExistence type="predicted"/>
<feature type="region of interest" description="Disordered" evidence="1">
    <location>
        <begin position="1"/>
        <end position="35"/>
    </location>
</feature>
<dbReference type="AlphaFoldDB" id="A0A6V7W3G0"/>
<evidence type="ECO:0000256" key="1">
    <source>
        <dbReference type="SAM" id="MobiDB-lite"/>
    </source>
</evidence>
<feature type="compositionally biased region" description="Basic and acidic residues" evidence="1">
    <location>
        <begin position="1"/>
        <end position="10"/>
    </location>
</feature>
<reference evidence="2 3" key="1">
    <citation type="submission" date="2020-08" db="EMBL/GenBank/DDBJ databases">
        <authorList>
            <person name="Koutsovoulos G."/>
            <person name="Danchin GJ E."/>
        </authorList>
    </citation>
    <scope>NUCLEOTIDE SEQUENCE [LARGE SCALE GENOMIC DNA]</scope>
</reference>
<feature type="compositionally biased region" description="Acidic residues" evidence="1">
    <location>
        <begin position="68"/>
        <end position="77"/>
    </location>
</feature>
<feature type="region of interest" description="Disordered" evidence="1">
    <location>
        <begin position="59"/>
        <end position="116"/>
    </location>
</feature>
<organism evidence="2 3">
    <name type="scientific">Meloidogyne enterolobii</name>
    <name type="common">Root-knot nematode worm</name>
    <name type="synonym">Meloidogyne mayaguensis</name>
    <dbReference type="NCBI Taxonomy" id="390850"/>
    <lineage>
        <taxon>Eukaryota</taxon>
        <taxon>Metazoa</taxon>
        <taxon>Ecdysozoa</taxon>
        <taxon>Nematoda</taxon>
        <taxon>Chromadorea</taxon>
        <taxon>Rhabditida</taxon>
        <taxon>Tylenchina</taxon>
        <taxon>Tylenchomorpha</taxon>
        <taxon>Tylenchoidea</taxon>
        <taxon>Meloidogynidae</taxon>
        <taxon>Meloidogyninae</taxon>
        <taxon>Meloidogyne</taxon>
    </lineage>
</organism>
<accession>A0A6V7W3G0</accession>
<sequence>MARMKMERMNKYYGQSSSQNNNSSSINKNSQYNSDLLSLERDSDLLEDDDNTAIEILKRGKSLAGTEEPNEGWAEETDQQKKKSVVHEPAEINWKAAEEAKKKKKIRKSEKKKRFG</sequence>
<name>A0A6V7W3G0_MELEN</name>
<feature type="compositionally biased region" description="Low complexity" evidence="1">
    <location>
        <begin position="11"/>
        <end position="35"/>
    </location>
</feature>
<dbReference type="OrthoDB" id="5906619at2759"/>
<evidence type="ECO:0000313" key="3">
    <source>
        <dbReference type="Proteomes" id="UP000580250"/>
    </source>
</evidence>
<comment type="caution">
    <text evidence="2">The sequence shown here is derived from an EMBL/GenBank/DDBJ whole genome shotgun (WGS) entry which is preliminary data.</text>
</comment>
<evidence type="ECO:0000313" key="2">
    <source>
        <dbReference type="EMBL" id="CAD2181715.1"/>
    </source>
</evidence>
<dbReference type="Proteomes" id="UP000580250">
    <property type="component" value="Unassembled WGS sequence"/>
</dbReference>
<protein>
    <submittedName>
        <fullName evidence="2">Uncharacterized protein</fullName>
    </submittedName>
</protein>
<dbReference type="EMBL" id="CAJEWN010000409">
    <property type="protein sequence ID" value="CAD2181715.1"/>
    <property type="molecule type" value="Genomic_DNA"/>
</dbReference>
<feature type="compositionally biased region" description="Basic residues" evidence="1">
    <location>
        <begin position="102"/>
        <end position="116"/>
    </location>
</feature>
<gene>
    <name evidence="2" type="ORF">MENT_LOCUS33876</name>
</gene>